<evidence type="ECO:0008006" key="3">
    <source>
        <dbReference type="Google" id="ProtNLM"/>
    </source>
</evidence>
<dbReference type="OrthoDB" id="416454at2759"/>
<reference evidence="1" key="1">
    <citation type="submission" date="2019-04" db="EMBL/GenBank/DDBJ databases">
        <title>Genome assembly of Zosterops borbonicus 15179.</title>
        <authorList>
            <person name="Leroy T."/>
            <person name="Anselmetti Y."/>
            <person name="Tilak M.-K."/>
            <person name="Nabholz B."/>
        </authorList>
    </citation>
    <scope>NUCLEOTIDE SEQUENCE</scope>
    <source>
        <strain evidence="1">HGM_15179</strain>
        <tissue evidence="1">Muscle</tissue>
    </source>
</reference>
<protein>
    <recommendedName>
        <fullName evidence="3">Reverse transcriptase domain-containing protein</fullName>
    </recommendedName>
</protein>
<evidence type="ECO:0000313" key="1">
    <source>
        <dbReference type="EMBL" id="TRZ08261.1"/>
    </source>
</evidence>
<dbReference type="Proteomes" id="UP000796761">
    <property type="component" value="Unassembled WGS sequence"/>
</dbReference>
<evidence type="ECO:0000313" key="2">
    <source>
        <dbReference type="Proteomes" id="UP000796761"/>
    </source>
</evidence>
<comment type="caution">
    <text evidence="1">The sequence shown here is derived from an EMBL/GenBank/DDBJ whole genome shotgun (WGS) entry which is preliminary data.</text>
</comment>
<accession>A0A8K1DBF9</accession>
<dbReference type="EMBL" id="SWJQ01001412">
    <property type="protein sequence ID" value="TRZ08261.1"/>
    <property type="molecule type" value="Genomic_DNA"/>
</dbReference>
<name>A0A8K1DBF9_9PASS</name>
<proteinExistence type="predicted"/>
<organism evidence="1 2">
    <name type="scientific">Zosterops borbonicus</name>
    <dbReference type="NCBI Taxonomy" id="364589"/>
    <lineage>
        <taxon>Eukaryota</taxon>
        <taxon>Metazoa</taxon>
        <taxon>Chordata</taxon>
        <taxon>Craniata</taxon>
        <taxon>Vertebrata</taxon>
        <taxon>Euteleostomi</taxon>
        <taxon>Archelosauria</taxon>
        <taxon>Archosauria</taxon>
        <taxon>Dinosauria</taxon>
        <taxon>Saurischia</taxon>
        <taxon>Theropoda</taxon>
        <taxon>Coelurosauria</taxon>
        <taxon>Aves</taxon>
        <taxon>Neognathae</taxon>
        <taxon>Neoaves</taxon>
        <taxon>Telluraves</taxon>
        <taxon>Australaves</taxon>
        <taxon>Passeriformes</taxon>
        <taxon>Sylvioidea</taxon>
        <taxon>Zosteropidae</taxon>
        <taxon>Zosterops</taxon>
    </lineage>
</organism>
<keyword evidence="2" id="KW-1185">Reference proteome</keyword>
<dbReference type="AlphaFoldDB" id="A0A8K1DBF9"/>
<sequence length="122" mass="13743">MTCLVDAEKAVDVVYLDLSKAFDTASHSILLGNLEAHSLDRSPPPCESPALEQFFERILRFLFHLSYQAVHAPKGSMDVWSFRGQVHATESFKFLAFMSMEEQEVNRNTVLKSGLSGNFLVF</sequence>
<gene>
    <name evidence="1" type="ORF">HGM15179_018848</name>
</gene>